<gene>
    <name evidence="2" type="ORF">KC01_LOCUS27927</name>
</gene>
<evidence type="ECO:0000313" key="3">
    <source>
        <dbReference type="Proteomes" id="UP001497482"/>
    </source>
</evidence>
<feature type="region of interest" description="Disordered" evidence="1">
    <location>
        <begin position="1"/>
        <end position="23"/>
    </location>
</feature>
<feature type="region of interest" description="Disordered" evidence="1">
    <location>
        <begin position="42"/>
        <end position="77"/>
    </location>
</feature>
<proteinExistence type="predicted"/>
<organism evidence="2 3">
    <name type="scientific">Knipowitschia caucasica</name>
    <name type="common">Caucasian dwarf goby</name>
    <name type="synonym">Pomatoschistus caucasicus</name>
    <dbReference type="NCBI Taxonomy" id="637954"/>
    <lineage>
        <taxon>Eukaryota</taxon>
        <taxon>Metazoa</taxon>
        <taxon>Chordata</taxon>
        <taxon>Craniata</taxon>
        <taxon>Vertebrata</taxon>
        <taxon>Euteleostomi</taxon>
        <taxon>Actinopterygii</taxon>
        <taxon>Neopterygii</taxon>
        <taxon>Teleostei</taxon>
        <taxon>Neoteleostei</taxon>
        <taxon>Acanthomorphata</taxon>
        <taxon>Gobiaria</taxon>
        <taxon>Gobiiformes</taxon>
        <taxon>Gobioidei</taxon>
        <taxon>Gobiidae</taxon>
        <taxon>Gobiinae</taxon>
        <taxon>Knipowitschia</taxon>
    </lineage>
</organism>
<keyword evidence="3" id="KW-1185">Reference proteome</keyword>
<accession>A0AAV2LHL0</accession>
<reference evidence="2 3" key="1">
    <citation type="submission" date="2024-04" db="EMBL/GenBank/DDBJ databases">
        <authorList>
            <person name="Waldvogel A.-M."/>
            <person name="Schoenle A."/>
        </authorList>
    </citation>
    <scope>NUCLEOTIDE SEQUENCE [LARGE SCALE GENOMIC DNA]</scope>
</reference>
<protein>
    <submittedName>
        <fullName evidence="2">Uncharacterized protein</fullName>
    </submittedName>
</protein>
<evidence type="ECO:0000256" key="1">
    <source>
        <dbReference type="SAM" id="MobiDB-lite"/>
    </source>
</evidence>
<dbReference type="AlphaFoldDB" id="A0AAV2LHL0"/>
<name>A0AAV2LHL0_KNICA</name>
<dbReference type="EMBL" id="OZ035845">
    <property type="protein sequence ID" value="CAL1599700.1"/>
    <property type="molecule type" value="Genomic_DNA"/>
</dbReference>
<evidence type="ECO:0000313" key="2">
    <source>
        <dbReference type="EMBL" id="CAL1599700.1"/>
    </source>
</evidence>
<feature type="compositionally biased region" description="Polar residues" evidence="1">
    <location>
        <begin position="14"/>
        <end position="23"/>
    </location>
</feature>
<dbReference type="Proteomes" id="UP001497482">
    <property type="component" value="Chromosome 23"/>
</dbReference>
<sequence>MKQAPPPSRPVRQSRLTARPPSSTALEVRSWKWLSLVGNHRLSDRRGHTGGLITPAPAPRSGLQARRRTGRPLHDPDLNGGRSAWWGVCEGPALLIQSWEAPVLGVRIGGKRRGRTKQQQVYLKEGV</sequence>